<evidence type="ECO:0000256" key="1">
    <source>
        <dbReference type="ARBA" id="ARBA00004496"/>
    </source>
</evidence>
<dbReference type="PROSITE" id="PS01124">
    <property type="entry name" value="HTH_ARAC_FAMILY_2"/>
    <property type="match status" value="1"/>
</dbReference>
<reference evidence="13 14" key="1">
    <citation type="journal article" date="2013" name="Genome Announc.">
        <title>Draft Genome Sequence of the Cellulolytic, Mesophilic, Anaerobic Bacterium Clostridium termitidis Strain CT1112 (DSM 5398).</title>
        <authorList>
            <person name="Lal S."/>
            <person name="Ramachandran U."/>
            <person name="Zhang X."/>
            <person name="Munir R."/>
            <person name="Sparling R."/>
            <person name="Levin D.B."/>
        </authorList>
    </citation>
    <scope>NUCLEOTIDE SEQUENCE [LARGE SCALE GENOMIC DNA]</scope>
    <source>
        <strain evidence="13 14">CT1112</strain>
    </source>
</reference>
<dbReference type="SMART" id="SM00342">
    <property type="entry name" value="HTH_ARAC"/>
    <property type="match status" value="1"/>
</dbReference>
<evidence type="ECO:0000256" key="2">
    <source>
        <dbReference type="ARBA" id="ARBA00018672"/>
    </source>
</evidence>
<evidence type="ECO:0000256" key="9">
    <source>
        <dbReference type="ARBA" id="ARBA00024867"/>
    </source>
</evidence>
<evidence type="ECO:0000313" key="13">
    <source>
        <dbReference type="EMBL" id="EMS72768.1"/>
    </source>
</evidence>
<evidence type="ECO:0000256" key="8">
    <source>
        <dbReference type="ARBA" id="ARBA00023163"/>
    </source>
</evidence>
<organism evidence="13 14">
    <name type="scientific">Ruminiclostridium cellobioparum subsp. termitidis CT1112</name>
    <dbReference type="NCBI Taxonomy" id="1195236"/>
    <lineage>
        <taxon>Bacteria</taxon>
        <taxon>Bacillati</taxon>
        <taxon>Bacillota</taxon>
        <taxon>Clostridia</taxon>
        <taxon>Eubacteriales</taxon>
        <taxon>Oscillospiraceae</taxon>
        <taxon>Ruminiclostridium</taxon>
    </lineage>
</organism>
<dbReference type="STRING" id="1195236.CTER_1500"/>
<accession>S0FW30</accession>
<dbReference type="SUPFAM" id="SSF52172">
    <property type="entry name" value="CheY-like"/>
    <property type="match status" value="1"/>
</dbReference>
<feature type="domain" description="Response regulatory" evidence="12">
    <location>
        <begin position="5"/>
        <end position="122"/>
    </location>
</feature>
<dbReference type="eggNOG" id="COG4753">
    <property type="taxonomic scope" value="Bacteria"/>
</dbReference>
<evidence type="ECO:0000259" key="12">
    <source>
        <dbReference type="PROSITE" id="PS50110"/>
    </source>
</evidence>
<dbReference type="GO" id="GO:0003700">
    <property type="term" value="F:DNA-binding transcription factor activity"/>
    <property type="evidence" value="ECO:0007669"/>
    <property type="project" value="InterPro"/>
</dbReference>
<gene>
    <name evidence="13" type="ORF">CTER_1500</name>
</gene>
<dbReference type="EMBL" id="AORV01000026">
    <property type="protein sequence ID" value="EMS72768.1"/>
    <property type="molecule type" value="Genomic_DNA"/>
</dbReference>
<feature type="modified residue" description="4-aspartylphosphate" evidence="10">
    <location>
        <position position="57"/>
    </location>
</feature>
<dbReference type="InterPro" id="IPR051552">
    <property type="entry name" value="HptR"/>
</dbReference>
<comment type="function">
    <text evidence="9">May play the central regulatory role in sporulation. It may be an element of the effector pathway responsible for the activation of sporulation genes in response to nutritional stress. Spo0A may act in concert with spo0H (a sigma factor) to control the expression of some genes that are critical to the sporulation process.</text>
</comment>
<evidence type="ECO:0000256" key="5">
    <source>
        <dbReference type="ARBA" id="ARBA00023012"/>
    </source>
</evidence>
<keyword evidence="7" id="KW-0238">DNA-binding</keyword>
<dbReference type="GO" id="GO:0043565">
    <property type="term" value="F:sequence-specific DNA binding"/>
    <property type="evidence" value="ECO:0007669"/>
    <property type="project" value="InterPro"/>
</dbReference>
<dbReference type="InterPro" id="IPR001789">
    <property type="entry name" value="Sig_transdc_resp-reg_receiver"/>
</dbReference>
<dbReference type="PROSITE" id="PS50110">
    <property type="entry name" value="RESPONSE_REGULATORY"/>
    <property type="match status" value="1"/>
</dbReference>
<name>S0FW30_RUMCE</name>
<dbReference type="Gene3D" id="1.10.10.60">
    <property type="entry name" value="Homeodomain-like"/>
    <property type="match status" value="2"/>
</dbReference>
<dbReference type="PANTHER" id="PTHR42713:SF3">
    <property type="entry name" value="TRANSCRIPTIONAL REGULATORY PROTEIN HPTR"/>
    <property type="match status" value="1"/>
</dbReference>
<evidence type="ECO:0000256" key="7">
    <source>
        <dbReference type="ARBA" id="ARBA00023125"/>
    </source>
</evidence>
<keyword evidence="6" id="KW-0805">Transcription regulation</keyword>
<evidence type="ECO:0000256" key="3">
    <source>
        <dbReference type="ARBA" id="ARBA00022490"/>
    </source>
</evidence>
<feature type="domain" description="HTH araC/xylS-type" evidence="11">
    <location>
        <begin position="404"/>
        <end position="502"/>
    </location>
</feature>
<evidence type="ECO:0000256" key="4">
    <source>
        <dbReference type="ARBA" id="ARBA00022553"/>
    </source>
</evidence>
<dbReference type="InterPro" id="IPR018062">
    <property type="entry name" value="HTH_AraC-typ_CS"/>
</dbReference>
<dbReference type="PROSITE" id="PS00041">
    <property type="entry name" value="HTH_ARAC_FAMILY_1"/>
    <property type="match status" value="1"/>
</dbReference>
<dbReference type="GO" id="GO:0000160">
    <property type="term" value="P:phosphorelay signal transduction system"/>
    <property type="evidence" value="ECO:0007669"/>
    <property type="project" value="UniProtKB-KW"/>
</dbReference>
<dbReference type="Gene3D" id="3.40.50.2300">
    <property type="match status" value="1"/>
</dbReference>
<dbReference type="PATRIC" id="fig|1195236.3.peg.1822"/>
<keyword evidence="5" id="KW-0902">Two-component regulatory system</keyword>
<dbReference type="InterPro" id="IPR009057">
    <property type="entry name" value="Homeodomain-like_sf"/>
</dbReference>
<dbReference type="PANTHER" id="PTHR42713">
    <property type="entry name" value="HISTIDINE KINASE-RELATED"/>
    <property type="match status" value="1"/>
</dbReference>
<dbReference type="Pfam" id="PF00072">
    <property type="entry name" value="Response_reg"/>
    <property type="match status" value="1"/>
</dbReference>
<dbReference type="RefSeq" id="WP_004625033.1">
    <property type="nucleotide sequence ID" value="NZ_AORV01000026.1"/>
</dbReference>
<protein>
    <recommendedName>
        <fullName evidence="2">Stage 0 sporulation protein A homolog</fullName>
    </recommendedName>
</protein>
<comment type="caution">
    <text evidence="13">The sequence shown here is derived from an EMBL/GenBank/DDBJ whole genome shotgun (WGS) entry which is preliminary data.</text>
</comment>
<dbReference type="InterPro" id="IPR018060">
    <property type="entry name" value="HTH_AraC"/>
</dbReference>
<dbReference type="Proteomes" id="UP000014155">
    <property type="component" value="Unassembled WGS sequence"/>
</dbReference>
<dbReference type="SUPFAM" id="SSF46689">
    <property type="entry name" value="Homeodomain-like"/>
    <property type="match status" value="1"/>
</dbReference>
<comment type="subcellular location">
    <subcellularLocation>
        <location evidence="1">Cytoplasm</location>
    </subcellularLocation>
</comment>
<proteinExistence type="predicted"/>
<sequence>MRNLKVTFVDDESIVISDLLTLIDWENSGFIVEGWAYSPDNALRLVKQCSPDIVFMDVSLPGMDGIELCKKIKEIVPFVTFIILSGYMNFSYAQRAIDVGIFTYLVKHEMTSEKLLDVMKKVRAKIEKQENENTLIRTHALKNYLQQHLTTAQLSILEQAHLSPYRKQFTLIMLTALVPFLLRGSKEHSLFSSYTGSPVELSIPENHTTNIFEQNGDLVVMTNCIQNVTSGKDYLFCVRQLINTIQNDLLQKFGMNFFAVYLPRASKLETLHHDFELLHKCLPLYIFHKIPAMQISGQINHSIAAELDISFINRDGFLNSYQEMVDKTSDVLDRARKMEDFGLFSKCVNQILLLLSGFGMDIIKNKTEISQLLDVESVSEYLLLQLSELYRSNTLKSGLSASTCFVINYIKKNYNSWLSLSEASALLNSNSMYIGRKFKSETGKAFHEYLADYRILQAKELLCSTNMKIRDIAQQIGISNSQYLSKTFKKITGKTPYEYRNQHSYK</sequence>
<evidence type="ECO:0000256" key="10">
    <source>
        <dbReference type="PROSITE-ProRule" id="PRU00169"/>
    </source>
</evidence>
<dbReference type="InterPro" id="IPR011006">
    <property type="entry name" value="CheY-like_superfamily"/>
</dbReference>
<evidence type="ECO:0000313" key="14">
    <source>
        <dbReference type="Proteomes" id="UP000014155"/>
    </source>
</evidence>
<evidence type="ECO:0000256" key="6">
    <source>
        <dbReference type="ARBA" id="ARBA00023015"/>
    </source>
</evidence>
<keyword evidence="4 10" id="KW-0597">Phosphoprotein</keyword>
<dbReference type="Pfam" id="PF12833">
    <property type="entry name" value="HTH_18"/>
    <property type="match status" value="1"/>
</dbReference>
<keyword evidence="3" id="KW-0963">Cytoplasm</keyword>
<dbReference type="CDD" id="cd17536">
    <property type="entry name" value="REC_YesN-like"/>
    <property type="match status" value="1"/>
</dbReference>
<dbReference type="eggNOG" id="COG2207">
    <property type="taxonomic scope" value="Bacteria"/>
</dbReference>
<dbReference type="SMART" id="SM00448">
    <property type="entry name" value="REC"/>
    <property type="match status" value="1"/>
</dbReference>
<evidence type="ECO:0000259" key="11">
    <source>
        <dbReference type="PROSITE" id="PS01124"/>
    </source>
</evidence>
<keyword evidence="8" id="KW-0804">Transcription</keyword>
<keyword evidence="14" id="KW-1185">Reference proteome</keyword>
<dbReference type="AlphaFoldDB" id="S0FW30"/>
<dbReference type="GO" id="GO:0005737">
    <property type="term" value="C:cytoplasm"/>
    <property type="evidence" value="ECO:0007669"/>
    <property type="project" value="UniProtKB-SubCell"/>
</dbReference>